<sequence length="299" mass="32349">MSAPWSYSPITARPAGRWPGGKRLAVYCAVGVEEYRFGDGHTEDLLDGVEGPDLVNTSWRDYGNRVGVFRLLDRLDALQVPPTLLWNTMVYDTAPDVAVAARKAGAEFVGHGISNSDSLAGLGDDEQRAYLAAVAERIGREEGQPPGGWSSPWLTHTPSTLDLLAGAGYDYLLDLRLDDQPAWLPTAGRPVLAIPYALELNDSTTQVGRRATAGDFADMVVDEFDELLAASADAPLVMSIVVHSFISGAPFRLRALTRALEHLAARADDVWFTQPRQIHEAWSRMLPAPSSPAGEVGRG</sequence>
<dbReference type="GO" id="GO:0005975">
    <property type="term" value="P:carbohydrate metabolic process"/>
    <property type="evidence" value="ECO:0007669"/>
    <property type="project" value="InterPro"/>
</dbReference>
<comment type="caution">
    <text evidence="1">The sequence shown here is derived from an EMBL/GenBank/DDBJ whole genome shotgun (WGS) entry which is preliminary data.</text>
</comment>
<dbReference type="InterPro" id="IPR011330">
    <property type="entry name" value="Glyco_hydro/deAcase_b/a-brl"/>
</dbReference>
<name>A0A4Q7NRL0_9ACTN</name>
<gene>
    <name evidence="1" type="ORF">EV189_1480</name>
</gene>
<dbReference type="RefSeq" id="WP_130492273.1">
    <property type="nucleotide sequence ID" value="NZ_SGXD01000002.1"/>
</dbReference>
<reference evidence="1 2" key="1">
    <citation type="submission" date="2019-02" db="EMBL/GenBank/DDBJ databases">
        <title>Genomic Encyclopedia of Type Strains, Phase IV (KMG-IV): sequencing the most valuable type-strain genomes for metagenomic binning, comparative biology and taxonomic classification.</title>
        <authorList>
            <person name="Goeker M."/>
        </authorList>
    </citation>
    <scope>NUCLEOTIDE SEQUENCE [LARGE SCALE GENOMIC DNA]</scope>
    <source>
        <strain evidence="1 2">DSM 45622</strain>
    </source>
</reference>
<accession>A0A4Q7NRL0</accession>
<proteinExistence type="predicted"/>
<dbReference type="Proteomes" id="UP000293638">
    <property type="component" value="Unassembled WGS sequence"/>
</dbReference>
<protein>
    <submittedName>
        <fullName evidence="1">Peptidoglycan/xylan/chitin deacetylase (PgdA/CDA1 family)</fullName>
    </submittedName>
</protein>
<evidence type="ECO:0000313" key="1">
    <source>
        <dbReference type="EMBL" id="RZS89707.1"/>
    </source>
</evidence>
<organism evidence="1 2">
    <name type="scientific">Motilibacter rhizosphaerae</name>
    <dbReference type="NCBI Taxonomy" id="598652"/>
    <lineage>
        <taxon>Bacteria</taxon>
        <taxon>Bacillati</taxon>
        <taxon>Actinomycetota</taxon>
        <taxon>Actinomycetes</taxon>
        <taxon>Motilibacterales</taxon>
        <taxon>Motilibacteraceae</taxon>
        <taxon>Motilibacter</taxon>
    </lineage>
</organism>
<keyword evidence="2" id="KW-1185">Reference proteome</keyword>
<dbReference type="PANTHER" id="PTHR43123:SF4">
    <property type="entry name" value="POLYSACCHARIDE DEACETYLASE"/>
    <property type="match status" value="1"/>
</dbReference>
<dbReference type="EMBL" id="SGXD01000002">
    <property type="protein sequence ID" value="RZS89707.1"/>
    <property type="molecule type" value="Genomic_DNA"/>
</dbReference>
<dbReference type="PANTHER" id="PTHR43123">
    <property type="entry name" value="POLYSACCHARIDE DEACETYLASE-RELATED"/>
    <property type="match status" value="1"/>
</dbReference>
<dbReference type="Gene3D" id="3.20.20.370">
    <property type="entry name" value="Glycoside hydrolase/deacetylase"/>
    <property type="match status" value="1"/>
</dbReference>
<dbReference type="OrthoDB" id="9787041at2"/>
<dbReference type="AlphaFoldDB" id="A0A4Q7NRL0"/>
<evidence type="ECO:0000313" key="2">
    <source>
        <dbReference type="Proteomes" id="UP000293638"/>
    </source>
</evidence>
<dbReference type="SUPFAM" id="SSF88713">
    <property type="entry name" value="Glycoside hydrolase/deacetylase"/>
    <property type="match status" value="1"/>
</dbReference>